<evidence type="ECO:0000313" key="4">
    <source>
        <dbReference type="Proteomes" id="UP000231382"/>
    </source>
</evidence>
<evidence type="ECO:0000256" key="1">
    <source>
        <dbReference type="SAM" id="MobiDB-lite"/>
    </source>
</evidence>
<reference evidence="4" key="1">
    <citation type="submission" date="2017-09" db="EMBL/GenBank/DDBJ databases">
        <title>Depth-based differentiation of microbial function through sediment-hosted aquifers and enrichment of novel symbionts in the deep terrestrial subsurface.</title>
        <authorList>
            <person name="Probst A.J."/>
            <person name="Ladd B."/>
            <person name="Jarett J.K."/>
            <person name="Geller-Mcgrath D.E."/>
            <person name="Sieber C.M.K."/>
            <person name="Emerson J.B."/>
            <person name="Anantharaman K."/>
            <person name="Thomas B.C."/>
            <person name="Malmstrom R."/>
            <person name="Stieglmeier M."/>
            <person name="Klingl A."/>
            <person name="Woyke T."/>
            <person name="Ryan C.M."/>
            <person name="Banfield J.F."/>
        </authorList>
    </citation>
    <scope>NUCLEOTIDE SEQUENCE [LARGE SCALE GENOMIC DNA]</scope>
</reference>
<keyword evidence="2" id="KW-0472">Membrane</keyword>
<protein>
    <submittedName>
        <fullName evidence="3">Uncharacterized protein</fullName>
    </submittedName>
</protein>
<gene>
    <name evidence="3" type="ORF">COT78_01225</name>
</gene>
<proteinExistence type="predicted"/>
<sequence>MDLEKTLDSQAAGSASIPSSAPAPAPAPRPSGGNSGDDYLTEMADHGEFSISGLLLWLSAIIAISATVFFWFLNSSATQDLADKTSQKDDAVAEISSPTYAALETRANQFQSAVNQLSTASKSRFSMDNFLPLLYGQVNKNVVVTTLSVDDTGKVSFSGTTDSYKSAAQQVATLKNWKIDEKNVVTTATLDSESESVESGVVSVTFSISATVDKTTALSTASVSATEGGI</sequence>
<name>A0A2H0W6Y7_9BACT</name>
<comment type="caution">
    <text evidence="3">The sequence shown here is derived from an EMBL/GenBank/DDBJ whole genome shotgun (WGS) entry which is preliminary data.</text>
</comment>
<keyword evidence="2" id="KW-1133">Transmembrane helix</keyword>
<dbReference type="EMBL" id="PEZW01000009">
    <property type="protein sequence ID" value="PIS07842.1"/>
    <property type="molecule type" value="Genomic_DNA"/>
</dbReference>
<dbReference type="Proteomes" id="UP000231382">
    <property type="component" value="Unassembled WGS sequence"/>
</dbReference>
<feature type="region of interest" description="Disordered" evidence="1">
    <location>
        <begin position="1"/>
        <end position="39"/>
    </location>
</feature>
<dbReference type="AlphaFoldDB" id="A0A2H0W6Y7"/>
<organism evidence="3 4">
    <name type="scientific">Candidatus Berkelbacteria bacterium CG10_big_fil_rev_8_21_14_0_10_43_13</name>
    <dbReference type="NCBI Taxonomy" id="1974514"/>
    <lineage>
        <taxon>Bacteria</taxon>
        <taxon>Candidatus Berkelbacteria</taxon>
    </lineage>
</organism>
<evidence type="ECO:0000313" key="3">
    <source>
        <dbReference type="EMBL" id="PIS07842.1"/>
    </source>
</evidence>
<accession>A0A2H0W6Y7</accession>
<feature type="compositionally biased region" description="Low complexity" evidence="1">
    <location>
        <begin position="9"/>
        <end position="20"/>
    </location>
</feature>
<feature type="transmembrane region" description="Helical" evidence="2">
    <location>
        <begin position="49"/>
        <end position="73"/>
    </location>
</feature>
<keyword evidence="2" id="KW-0812">Transmembrane</keyword>
<evidence type="ECO:0000256" key="2">
    <source>
        <dbReference type="SAM" id="Phobius"/>
    </source>
</evidence>